<dbReference type="InterPro" id="IPR000477">
    <property type="entry name" value="RT_dom"/>
</dbReference>
<accession>A0AAD7PYL2</accession>
<keyword evidence="6" id="KW-0695">RNA-directed DNA polymerase</keyword>
<sequence length="361" mass="41191">MKSGLRQRFLPLDYAQAVFSQFNNLLQGTKSVHDYIEEFYKLMALKSTQETEEQLVTRYVGGLRKAIRDEVELQRLFRLSDAYQLALKVEAKLACGGNKKYASSFYPPKGRESSKIAKDISKASGSNNTSTKASPRSPSSFKCGQPRHLINDCHKRQSGTRLFFDDILVYSQSHNDHVEHLRTILTALRSEQLYVNLKKWSFMTSSLEFHGFLLTSTRIQVDEQKVFEVDCDTSHVGIGGVLSQEGHPIAFFSEKLTEASKNYSTFDVELYVVVQEYTFVLRHESGKCNKVADALSRHVKLLTTMNVQLQGFDAIREMYNNDEDFGQTWKLCKSRPTDYALEDGFLFQGTRLCIPKCSFRG</sequence>
<dbReference type="PANTHER" id="PTHR37984">
    <property type="entry name" value="PROTEIN CBG26694"/>
    <property type="match status" value="1"/>
</dbReference>
<keyword evidence="6" id="KW-0548">Nucleotidyltransferase</keyword>
<dbReference type="InterPro" id="IPR043502">
    <property type="entry name" value="DNA/RNA_pol_sf"/>
</dbReference>
<gene>
    <name evidence="6" type="ORF">O6P43_009581</name>
</gene>
<organism evidence="6 7">
    <name type="scientific">Quillaja saponaria</name>
    <name type="common">Soap bark tree</name>
    <dbReference type="NCBI Taxonomy" id="32244"/>
    <lineage>
        <taxon>Eukaryota</taxon>
        <taxon>Viridiplantae</taxon>
        <taxon>Streptophyta</taxon>
        <taxon>Embryophyta</taxon>
        <taxon>Tracheophyta</taxon>
        <taxon>Spermatophyta</taxon>
        <taxon>Magnoliopsida</taxon>
        <taxon>eudicotyledons</taxon>
        <taxon>Gunneridae</taxon>
        <taxon>Pentapetalae</taxon>
        <taxon>rosids</taxon>
        <taxon>fabids</taxon>
        <taxon>Fabales</taxon>
        <taxon>Quillajaceae</taxon>
        <taxon>Quillaja</taxon>
    </lineage>
</organism>
<dbReference type="Pfam" id="PF00078">
    <property type="entry name" value="RVT_1"/>
    <property type="match status" value="1"/>
</dbReference>
<dbReference type="InterPro" id="IPR043128">
    <property type="entry name" value="Rev_trsase/Diguanyl_cyclase"/>
</dbReference>
<dbReference type="GO" id="GO:0003964">
    <property type="term" value="F:RNA-directed DNA polymerase activity"/>
    <property type="evidence" value="ECO:0007669"/>
    <property type="project" value="UniProtKB-KW"/>
</dbReference>
<evidence type="ECO:0000259" key="4">
    <source>
        <dbReference type="Pfam" id="PF03732"/>
    </source>
</evidence>
<dbReference type="Pfam" id="PF17919">
    <property type="entry name" value="RT_RNaseH_2"/>
    <property type="match status" value="1"/>
</dbReference>
<keyword evidence="1" id="KW-0511">Multifunctional enzyme</keyword>
<evidence type="ECO:0000259" key="5">
    <source>
        <dbReference type="Pfam" id="PF17919"/>
    </source>
</evidence>
<feature type="region of interest" description="Disordered" evidence="2">
    <location>
        <begin position="120"/>
        <end position="144"/>
    </location>
</feature>
<proteinExistence type="predicted"/>
<dbReference type="InterPro" id="IPR050951">
    <property type="entry name" value="Retrovirus_Pol_polyprotein"/>
</dbReference>
<evidence type="ECO:0000313" key="7">
    <source>
        <dbReference type="Proteomes" id="UP001163823"/>
    </source>
</evidence>
<dbReference type="PANTHER" id="PTHR37984:SF5">
    <property type="entry name" value="PROTEIN NYNRIN-LIKE"/>
    <property type="match status" value="1"/>
</dbReference>
<feature type="domain" description="Retrotransposon gag" evidence="4">
    <location>
        <begin position="2"/>
        <end position="64"/>
    </location>
</feature>
<dbReference type="AlphaFoldDB" id="A0AAD7PYL2"/>
<feature type="compositionally biased region" description="Polar residues" evidence="2">
    <location>
        <begin position="127"/>
        <end position="142"/>
    </location>
</feature>
<evidence type="ECO:0000313" key="6">
    <source>
        <dbReference type="EMBL" id="KAJ7971568.1"/>
    </source>
</evidence>
<evidence type="ECO:0000256" key="1">
    <source>
        <dbReference type="ARBA" id="ARBA00023268"/>
    </source>
</evidence>
<name>A0AAD7PYL2_QUISA</name>
<reference evidence="6" key="1">
    <citation type="journal article" date="2023" name="Science">
        <title>Elucidation of the pathway for biosynthesis of saponin adjuvants from the soapbark tree.</title>
        <authorList>
            <person name="Reed J."/>
            <person name="Orme A."/>
            <person name="El-Demerdash A."/>
            <person name="Owen C."/>
            <person name="Martin L.B.B."/>
            <person name="Misra R.C."/>
            <person name="Kikuchi S."/>
            <person name="Rejzek M."/>
            <person name="Martin A.C."/>
            <person name="Harkess A."/>
            <person name="Leebens-Mack J."/>
            <person name="Louveau T."/>
            <person name="Stephenson M.J."/>
            <person name="Osbourn A."/>
        </authorList>
    </citation>
    <scope>NUCLEOTIDE SEQUENCE</scope>
    <source>
        <strain evidence="6">S10</strain>
    </source>
</reference>
<keyword evidence="6" id="KW-0808">Transferase</keyword>
<dbReference type="InterPro" id="IPR041577">
    <property type="entry name" value="RT_RNaseH_2"/>
</dbReference>
<protein>
    <submittedName>
        <fullName evidence="6">RNA-directed DNA polymerase</fullName>
    </submittedName>
</protein>
<dbReference type="Proteomes" id="UP001163823">
    <property type="component" value="Chromosome 4"/>
</dbReference>
<dbReference type="EMBL" id="JARAOO010000004">
    <property type="protein sequence ID" value="KAJ7971568.1"/>
    <property type="molecule type" value="Genomic_DNA"/>
</dbReference>
<feature type="domain" description="Reverse transcriptase" evidence="3">
    <location>
        <begin position="149"/>
        <end position="212"/>
    </location>
</feature>
<dbReference type="Pfam" id="PF03732">
    <property type="entry name" value="Retrotrans_gag"/>
    <property type="match status" value="1"/>
</dbReference>
<evidence type="ECO:0000256" key="2">
    <source>
        <dbReference type="SAM" id="MobiDB-lite"/>
    </source>
</evidence>
<feature type="domain" description="Reverse transcriptase/retrotransposon-derived protein RNase H-like" evidence="5">
    <location>
        <begin position="221"/>
        <end position="275"/>
    </location>
</feature>
<keyword evidence="7" id="KW-1185">Reference proteome</keyword>
<evidence type="ECO:0000259" key="3">
    <source>
        <dbReference type="Pfam" id="PF00078"/>
    </source>
</evidence>
<dbReference type="InterPro" id="IPR005162">
    <property type="entry name" value="Retrotrans_gag_dom"/>
</dbReference>
<dbReference type="KEGG" id="qsa:O6P43_009581"/>
<dbReference type="Gene3D" id="3.30.70.270">
    <property type="match status" value="1"/>
</dbReference>
<comment type="caution">
    <text evidence="6">The sequence shown here is derived from an EMBL/GenBank/DDBJ whole genome shotgun (WGS) entry which is preliminary data.</text>
</comment>
<dbReference type="SUPFAM" id="SSF56672">
    <property type="entry name" value="DNA/RNA polymerases"/>
    <property type="match status" value="1"/>
</dbReference>